<protein>
    <submittedName>
        <fullName evidence="4">PEHE domain-containing protein</fullName>
    </submittedName>
</protein>
<feature type="compositionally biased region" description="Polar residues" evidence="2">
    <location>
        <begin position="842"/>
        <end position="851"/>
    </location>
</feature>
<feature type="compositionally biased region" description="Polar residues" evidence="2">
    <location>
        <begin position="31"/>
        <end position="43"/>
    </location>
</feature>
<feature type="region of interest" description="Disordered" evidence="2">
    <location>
        <begin position="182"/>
        <end position="261"/>
    </location>
</feature>
<feature type="compositionally biased region" description="Low complexity" evidence="2">
    <location>
        <begin position="242"/>
        <end position="254"/>
    </location>
</feature>
<feature type="compositionally biased region" description="Basic and acidic residues" evidence="2">
    <location>
        <begin position="802"/>
        <end position="826"/>
    </location>
</feature>
<dbReference type="Proteomes" id="UP000095282">
    <property type="component" value="Unplaced"/>
</dbReference>
<feature type="compositionally biased region" description="Basic and acidic residues" evidence="2">
    <location>
        <begin position="216"/>
        <end position="228"/>
    </location>
</feature>
<name>A0A1I7TKC9_9PELO</name>
<feature type="region of interest" description="Disordered" evidence="2">
    <location>
        <begin position="773"/>
        <end position="792"/>
    </location>
</feature>
<proteinExistence type="predicted"/>
<feature type="region of interest" description="Disordered" evidence="2">
    <location>
        <begin position="603"/>
        <end position="625"/>
    </location>
</feature>
<evidence type="ECO:0000256" key="2">
    <source>
        <dbReference type="SAM" id="MobiDB-lite"/>
    </source>
</evidence>
<organism evidence="3 4">
    <name type="scientific">Caenorhabditis tropicalis</name>
    <dbReference type="NCBI Taxonomy" id="1561998"/>
    <lineage>
        <taxon>Eukaryota</taxon>
        <taxon>Metazoa</taxon>
        <taxon>Ecdysozoa</taxon>
        <taxon>Nematoda</taxon>
        <taxon>Chromadorea</taxon>
        <taxon>Rhabditida</taxon>
        <taxon>Rhabditina</taxon>
        <taxon>Rhabditomorpha</taxon>
        <taxon>Rhabditoidea</taxon>
        <taxon>Rhabditidae</taxon>
        <taxon>Peloderinae</taxon>
        <taxon>Caenorhabditis</taxon>
    </lineage>
</organism>
<feature type="coiled-coil region" evidence="1">
    <location>
        <begin position="62"/>
        <end position="89"/>
    </location>
</feature>
<feature type="compositionally biased region" description="Basic and acidic residues" evidence="2">
    <location>
        <begin position="606"/>
        <end position="617"/>
    </location>
</feature>
<dbReference type="AlphaFoldDB" id="A0A1I7TKC9"/>
<feature type="region of interest" description="Disordered" evidence="2">
    <location>
        <begin position="802"/>
        <end position="857"/>
    </location>
</feature>
<evidence type="ECO:0000256" key="1">
    <source>
        <dbReference type="SAM" id="Coils"/>
    </source>
</evidence>
<evidence type="ECO:0000313" key="4">
    <source>
        <dbReference type="WBParaSite" id="Csp11.Scaffold627.g6768.t1"/>
    </source>
</evidence>
<accession>A0A1I7TKC9</accession>
<keyword evidence="1" id="KW-0175">Coiled coil</keyword>
<dbReference type="eggNOG" id="ENOG502SGU3">
    <property type="taxonomic scope" value="Eukaryota"/>
</dbReference>
<keyword evidence="3" id="KW-1185">Reference proteome</keyword>
<sequence length="857" mass="99008">MTDDEDDLYAMALGENYHPDSKIPKAECQPNIDNSDTQIPNQQKDNKSEIPPEHVLQFRQLLIRSRNQIKEMKKENEKLKRNLQNVIASGGVVICPNCTHHFRDRLCPMKPAAMRKIRARNLVEIEFETLEDLEQWLYLNQLETNNDGMPTVMDVKKATDPEDHSLKTAGSLLPGLYPLTRKHKLANSSEQTPETRTRPSENEDPIVSSIPSIELTTKKVEQKPKREPITWSNSPKKKETGNRTYSSRSNTSSYELKVKSTERKKEVIVKEDTKNPLNVPSSSEEKPRYKFIRTSEKHSTGTSIDIQPATIEHNTQKIDLKPINKNESEAKLFIEWNAFPVKQSISVIDHIFKRSLERQSFRYSWPKMIVLNGDIPQLEASEIRRPDCHSKEKNTNSVNRGQHMIADSLKSTGVSEEGIAALTEKMVSSIKKTPKDETPEENVLFKIESECSTVKQMEIDVSPLFSENKTSTEDECSLVPTMHQEDMGPETPNYLHNKDNVDTFEESENDVFDEFFPNLRTQTAPDVKLTGWQSSQRSISTDSFGYMVDKDEDELAPLIREDSSVPPNGDGLLNYESENIESTSSNMCSSDWKQFCLEDLEDDTDETTRERKLSEMEKNDEEYENMDWEEDLELSKENFVENPDCDESQMRTPIYLDGLEDQVEIEEPDHADEPEIRNHVESVPLEMNSDFRLSDDDDIVSPVTSTPRPLEKQEDLNEFTNQDDCQRRMDSPIEELDWNFDEDEEDDTADQTVIKNIGVGGTDETNTNAISNVLEDGEISEDEENEITEKKEVRKPVRERIKFIADDKQHDESYNRDRRRDHDSRNSYRRPNGVENRRKTYNWDNQENSTRSLKRRN</sequence>
<dbReference type="WBParaSite" id="Csp11.Scaffold627.g6768.t1">
    <property type="protein sequence ID" value="Csp11.Scaffold627.g6768.t1"/>
    <property type="gene ID" value="Csp11.Scaffold627.g6768"/>
</dbReference>
<evidence type="ECO:0000313" key="3">
    <source>
        <dbReference type="Proteomes" id="UP000095282"/>
    </source>
</evidence>
<feature type="compositionally biased region" description="Acidic residues" evidence="2">
    <location>
        <begin position="775"/>
        <end position="786"/>
    </location>
</feature>
<feature type="region of interest" description="Disordered" evidence="2">
    <location>
        <begin position="1"/>
        <end position="51"/>
    </location>
</feature>
<reference evidence="4" key="1">
    <citation type="submission" date="2016-11" db="UniProtKB">
        <authorList>
            <consortium name="WormBaseParasite"/>
        </authorList>
    </citation>
    <scope>IDENTIFICATION</scope>
</reference>